<organism evidence="3 4">
    <name type="scientific">Grimontia celer</name>
    <dbReference type="NCBI Taxonomy" id="1796497"/>
    <lineage>
        <taxon>Bacteria</taxon>
        <taxon>Pseudomonadati</taxon>
        <taxon>Pseudomonadota</taxon>
        <taxon>Gammaproteobacteria</taxon>
        <taxon>Vibrionales</taxon>
        <taxon>Vibrionaceae</taxon>
        <taxon>Grimontia</taxon>
    </lineage>
</organism>
<dbReference type="RefSeq" id="WP_062666931.1">
    <property type="nucleotide sequence ID" value="NZ_FIZX01000005.1"/>
</dbReference>
<reference evidence="4" key="1">
    <citation type="submission" date="2016-02" db="EMBL/GenBank/DDBJ databases">
        <authorList>
            <person name="Rodrigo-Torres Lidia"/>
            <person name="Arahal R.David."/>
        </authorList>
    </citation>
    <scope>NUCLEOTIDE SEQUENCE [LARGE SCALE GENOMIC DNA]</scope>
    <source>
        <strain evidence="4">CECT 9029</strain>
    </source>
</reference>
<dbReference type="Proteomes" id="UP000071641">
    <property type="component" value="Unassembled WGS sequence"/>
</dbReference>
<dbReference type="Pfam" id="PF01075">
    <property type="entry name" value="Glyco_transf_9"/>
    <property type="match status" value="1"/>
</dbReference>
<dbReference type="STRING" id="1796497.GCE9029_04417"/>
<keyword evidence="4" id="KW-1185">Reference proteome</keyword>
<protein>
    <submittedName>
        <fullName evidence="3">ADP-heptose:LPS heptosyl transferase I</fullName>
    </submittedName>
</protein>
<evidence type="ECO:0000313" key="4">
    <source>
        <dbReference type="Proteomes" id="UP000071641"/>
    </source>
</evidence>
<sequence length="352" mass="39754">MKFSEPKISSKHACFEKGAYASKSAKYYLNNEFDPNTIKKVAVIRHAALGDQVITRPFLVEARKFFPNAEITLVALSTYQYGMPSDLADRTVVLHGRDKKGQVSFSDKMTNFKEVGDQDIIFDLACTNRSYWVNILNKAKLKVGFPYKSWLHGKLYNVAVWRSDFSPEVETMLDMLRLLGHTPALRLDFAYPDHQELVNKKTPYIVYFNGASQPRKVLQNEQMKTLLEAAIKKHPNIEHVFLEGVKDNEKGEYLSDLSKYKNFKVQPCLPLDELLAYCAGATMVVAPDTGVRNVAISTHTPTVGIFYATVPFRYTPRYEPIHFIAMNADASIPTTTQILHTMASTGLLPEAT</sequence>
<evidence type="ECO:0000313" key="3">
    <source>
        <dbReference type="EMBL" id="CZF84456.1"/>
    </source>
</evidence>
<dbReference type="GO" id="GO:0009244">
    <property type="term" value="P:lipopolysaccharide core region biosynthetic process"/>
    <property type="evidence" value="ECO:0007669"/>
    <property type="project" value="TreeGrafter"/>
</dbReference>
<dbReference type="OrthoDB" id="5884953at2"/>
<dbReference type="CDD" id="cd03789">
    <property type="entry name" value="GT9_LPS_heptosyltransferase"/>
    <property type="match status" value="1"/>
</dbReference>
<dbReference type="SUPFAM" id="SSF53756">
    <property type="entry name" value="UDP-Glycosyltransferase/glycogen phosphorylase"/>
    <property type="match status" value="1"/>
</dbReference>
<gene>
    <name evidence="3" type="ORF">GCE9029_04417</name>
</gene>
<dbReference type="Gene3D" id="3.40.50.2000">
    <property type="entry name" value="Glycogen Phosphorylase B"/>
    <property type="match status" value="2"/>
</dbReference>
<dbReference type="PANTHER" id="PTHR30160">
    <property type="entry name" value="TETRAACYLDISACCHARIDE 4'-KINASE-RELATED"/>
    <property type="match status" value="1"/>
</dbReference>
<dbReference type="EMBL" id="FIZX01000005">
    <property type="protein sequence ID" value="CZF84456.1"/>
    <property type="molecule type" value="Genomic_DNA"/>
</dbReference>
<keyword evidence="2 3" id="KW-0808">Transferase</keyword>
<dbReference type="GO" id="GO:0008713">
    <property type="term" value="F:ADP-heptose-lipopolysaccharide heptosyltransferase activity"/>
    <property type="evidence" value="ECO:0007669"/>
    <property type="project" value="TreeGrafter"/>
</dbReference>
<dbReference type="GO" id="GO:0005829">
    <property type="term" value="C:cytosol"/>
    <property type="evidence" value="ECO:0007669"/>
    <property type="project" value="TreeGrafter"/>
</dbReference>
<dbReference type="InterPro" id="IPR002201">
    <property type="entry name" value="Glyco_trans_9"/>
</dbReference>
<dbReference type="AlphaFoldDB" id="A0A128FDS0"/>
<evidence type="ECO:0000256" key="2">
    <source>
        <dbReference type="ARBA" id="ARBA00022679"/>
    </source>
</evidence>
<accession>A0A128FDS0</accession>
<dbReference type="InterPro" id="IPR051199">
    <property type="entry name" value="LPS_LOS_Heptosyltrfase"/>
</dbReference>
<proteinExistence type="predicted"/>
<name>A0A128FDS0_9GAMM</name>
<keyword evidence="1" id="KW-0328">Glycosyltransferase</keyword>
<dbReference type="PANTHER" id="PTHR30160:SF19">
    <property type="entry name" value="LIPOPOLYSACCHARIDE HEPTOSYLTRANSFERASE 1"/>
    <property type="match status" value="1"/>
</dbReference>
<evidence type="ECO:0000256" key="1">
    <source>
        <dbReference type="ARBA" id="ARBA00022676"/>
    </source>
</evidence>